<dbReference type="InterPro" id="IPR007757">
    <property type="entry name" value="MT-A70-like"/>
</dbReference>
<dbReference type="PANTHER" id="PTHR12829">
    <property type="entry name" value="N6-ADENOSINE-METHYLTRANSFERASE"/>
    <property type="match status" value="1"/>
</dbReference>
<evidence type="ECO:0000256" key="2">
    <source>
        <dbReference type="ARBA" id="ARBA00022679"/>
    </source>
</evidence>
<evidence type="ECO:0000256" key="4">
    <source>
        <dbReference type="PROSITE-ProRule" id="PRU00489"/>
    </source>
</evidence>
<dbReference type="SUPFAM" id="SSF53335">
    <property type="entry name" value="S-adenosyl-L-methionine-dependent methyltransferases"/>
    <property type="match status" value="1"/>
</dbReference>
<protein>
    <submittedName>
        <fullName evidence="5">N6-adenosine-specific RNA methylase IME4</fullName>
    </submittedName>
</protein>
<dbReference type="PANTHER" id="PTHR12829:SF7">
    <property type="entry name" value="N6-ADENOSINE-METHYLTRANSFERASE CATALYTIC SUBUNIT"/>
    <property type="match status" value="1"/>
</dbReference>
<gene>
    <name evidence="5" type="ORF">SAMN05660686_02082</name>
</gene>
<comment type="similarity">
    <text evidence="4">Belongs to the MT-A70-like family.</text>
</comment>
<dbReference type="Pfam" id="PF05063">
    <property type="entry name" value="MT-A70"/>
    <property type="match status" value="1"/>
</dbReference>
<keyword evidence="6" id="KW-1185">Reference proteome</keyword>
<evidence type="ECO:0000313" key="5">
    <source>
        <dbReference type="EMBL" id="SDF69086.1"/>
    </source>
</evidence>
<sequence>MIDLRDRHQLVHHRRTGGYPVILADPNWPFDTHSEKGQGKSPSRHYDTMSIGEICSVDVSLLAAKDATLFLWVTWPHMPSWTRVIEAWGFEYAGLAWEWRKYNPETGKYAFGPGYGTRKNLEPCLLCTRGNPQLRKPTAFFGDVEIPEGVHSVRDFIDWWPHDEIRSPRRGHSQKPPSQYERIETLFDGPYLELFARNTRPGWKSLGDEVAKFGEVG</sequence>
<accession>A0A8G2BHB5</accession>
<dbReference type="Proteomes" id="UP000198615">
    <property type="component" value="Unassembled WGS sequence"/>
</dbReference>
<proteinExistence type="inferred from homology"/>
<dbReference type="RefSeq" id="WP_093150101.1">
    <property type="nucleotide sequence ID" value="NZ_FNBW01000005.1"/>
</dbReference>
<dbReference type="InterPro" id="IPR029063">
    <property type="entry name" value="SAM-dependent_MTases_sf"/>
</dbReference>
<dbReference type="PROSITE" id="PS51143">
    <property type="entry name" value="MT_A70"/>
    <property type="match status" value="1"/>
</dbReference>
<keyword evidence="1 5" id="KW-0489">Methyltransferase</keyword>
<name>A0A8G2BHB5_9PROT</name>
<keyword evidence="2" id="KW-0808">Transferase</keyword>
<reference evidence="5 6" key="1">
    <citation type="submission" date="2016-10" db="EMBL/GenBank/DDBJ databases">
        <authorList>
            <person name="Varghese N."/>
            <person name="Submissions S."/>
        </authorList>
    </citation>
    <scope>NUCLEOTIDE SEQUENCE [LARGE SCALE GENOMIC DNA]</scope>
    <source>
        <strain evidence="5 6">DSM 18839</strain>
    </source>
</reference>
<organism evidence="5 6">
    <name type="scientific">Thalassobaculum litoreum DSM 18839</name>
    <dbReference type="NCBI Taxonomy" id="1123362"/>
    <lineage>
        <taxon>Bacteria</taxon>
        <taxon>Pseudomonadati</taxon>
        <taxon>Pseudomonadota</taxon>
        <taxon>Alphaproteobacteria</taxon>
        <taxon>Rhodospirillales</taxon>
        <taxon>Thalassobaculaceae</taxon>
        <taxon>Thalassobaculum</taxon>
    </lineage>
</organism>
<evidence type="ECO:0000256" key="3">
    <source>
        <dbReference type="ARBA" id="ARBA00022691"/>
    </source>
</evidence>
<dbReference type="GO" id="GO:0032259">
    <property type="term" value="P:methylation"/>
    <property type="evidence" value="ECO:0007669"/>
    <property type="project" value="UniProtKB-KW"/>
</dbReference>
<keyword evidence="3" id="KW-0949">S-adenosyl-L-methionine</keyword>
<dbReference type="GO" id="GO:0008168">
    <property type="term" value="F:methyltransferase activity"/>
    <property type="evidence" value="ECO:0007669"/>
    <property type="project" value="UniProtKB-KW"/>
</dbReference>
<comment type="caution">
    <text evidence="5">The sequence shown here is derived from an EMBL/GenBank/DDBJ whole genome shotgun (WGS) entry which is preliminary data.</text>
</comment>
<evidence type="ECO:0000256" key="1">
    <source>
        <dbReference type="ARBA" id="ARBA00022603"/>
    </source>
</evidence>
<dbReference type="OrthoDB" id="9800596at2"/>
<evidence type="ECO:0000313" key="6">
    <source>
        <dbReference type="Proteomes" id="UP000198615"/>
    </source>
</evidence>
<dbReference type="EMBL" id="FNBW01000005">
    <property type="protein sequence ID" value="SDF69086.1"/>
    <property type="molecule type" value="Genomic_DNA"/>
</dbReference>
<dbReference type="AlphaFoldDB" id="A0A8G2BHB5"/>